<feature type="region of interest" description="Disordered" evidence="7">
    <location>
        <begin position="30"/>
        <end position="141"/>
    </location>
</feature>
<comment type="caution">
    <text evidence="9">The sequence shown here is derived from an EMBL/GenBank/DDBJ whole genome shotgun (WGS) entry which is preliminary data.</text>
</comment>
<feature type="compositionally biased region" description="Low complexity" evidence="7">
    <location>
        <begin position="490"/>
        <end position="504"/>
    </location>
</feature>
<evidence type="ECO:0000313" key="10">
    <source>
        <dbReference type="Proteomes" id="UP000037460"/>
    </source>
</evidence>
<feature type="compositionally biased region" description="Pro residues" evidence="7">
    <location>
        <begin position="449"/>
        <end position="458"/>
    </location>
</feature>
<feature type="compositionally biased region" description="Acidic residues" evidence="7">
    <location>
        <begin position="114"/>
        <end position="123"/>
    </location>
</feature>
<dbReference type="PANTHER" id="PTHR14649:SF1">
    <property type="entry name" value="ZINC FINGER C2HC DOMAIN-CONTAINING PROTEIN 1C"/>
    <property type="match status" value="1"/>
</dbReference>
<dbReference type="PANTHER" id="PTHR14649">
    <property type="entry name" value="ZINC FINGER C2HC DOMAIN-CONTAINING PROTEIN 1C"/>
    <property type="match status" value="1"/>
</dbReference>
<sequence>MATPPPRYAIIADPYEVDDPEQEYDSAYEDDNLAPAPCVPCDDNDVYEDEGYADDPEEEEIFTEHEYTDRSDPTPRAAADLSEESYRTANELFSDRSDPTPRVAGKAVPKADQDVDADNEEPQSDAAAIYDARQPDEAAPLPDMAECACCNRRFRLDRLPRHEEACRRAAERQKKRKAFDPRAQRWQGDADAEQAVQNAVKRGLLDKPDPEAQASQREAKRKKWQKQSLQIRRAAAAAKDGGATAPMLAEADDDDRVPCPHCGRKFAALPAERHIAKCKDIRAKPQTIKRSLPKQGPSPREEAPAAAAPPVAKGTAPATAPKGKAKEPQLNPRQILEAKKAAEKAAEAAPVAKAGSKPVVKVGVKPAADASAGSAPSADPPAVEAGAARLAERMAGRVSPFERLAGRESPVPSLDFSKLGGSHKPAPAAESAASEVEEDNAPSVLNGAPPVPSPPPPNELDQLHALGDAKFGKHNKFRPSTGAQPKRPSVAPAAAPAAVGAPVATKGWDASPPVKPPPGRKPVQAIGDVVVDDASAKKPVKSSGYGPAKPAPPKRSMSGASSSGSASGDSPIPSPARPAAAPKPPAARRSSNASRRDVAAADEASFEEKSKACQSPTLFGRAGATLFDRQSSGVLTRRSSFAAAEEKQAADVSYKEVRIERFGWRRSSFISRSDSPMLVR</sequence>
<proteinExistence type="inferred from homology"/>
<feature type="compositionally biased region" description="Low complexity" evidence="7">
    <location>
        <begin position="347"/>
        <end position="382"/>
    </location>
</feature>
<accession>A0A0M0J7B5</accession>
<feature type="compositionally biased region" description="Low complexity" evidence="7">
    <location>
        <begin position="234"/>
        <end position="245"/>
    </location>
</feature>
<name>A0A0M0J7B5_9EUKA</name>
<feature type="region of interest" description="Disordered" evidence="7">
    <location>
        <begin position="161"/>
        <end position="245"/>
    </location>
</feature>
<protein>
    <submittedName>
        <fullName evidence="9">Low-co2-inducible protein</fullName>
    </submittedName>
</protein>
<feature type="region of interest" description="Disordered" evidence="7">
    <location>
        <begin position="401"/>
        <end position="614"/>
    </location>
</feature>
<dbReference type="Pfam" id="PF13913">
    <property type="entry name" value="zf-C2HC_2"/>
    <property type="match status" value="2"/>
</dbReference>
<evidence type="ECO:0000256" key="3">
    <source>
        <dbReference type="ARBA" id="ARBA00022771"/>
    </source>
</evidence>
<evidence type="ECO:0000256" key="1">
    <source>
        <dbReference type="ARBA" id="ARBA00010843"/>
    </source>
</evidence>
<dbReference type="GO" id="GO:0008270">
    <property type="term" value="F:zinc ion binding"/>
    <property type="evidence" value="ECO:0007669"/>
    <property type="project" value="UniProtKB-KW"/>
</dbReference>
<evidence type="ECO:0000256" key="2">
    <source>
        <dbReference type="ARBA" id="ARBA00022723"/>
    </source>
</evidence>
<keyword evidence="2" id="KW-0479">Metal-binding</keyword>
<dbReference type="InterPro" id="IPR026104">
    <property type="entry name" value="ZNF_C2HC_dom_1C"/>
</dbReference>
<feature type="region of interest" description="Disordered" evidence="7">
    <location>
        <begin position="278"/>
        <end position="388"/>
    </location>
</feature>
<keyword evidence="10" id="KW-1185">Reference proteome</keyword>
<dbReference type="Proteomes" id="UP000037460">
    <property type="component" value="Unassembled WGS sequence"/>
</dbReference>
<feature type="domain" description="C2HC/C3H-type" evidence="8">
    <location>
        <begin position="255"/>
        <end position="284"/>
    </location>
</feature>
<evidence type="ECO:0000259" key="8">
    <source>
        <dbReference type="PROSITE" id="PS52027"/>
    </source>
</evidence>
<gene>
    <name evidence="9" type="ORF">Ctob_001441</name>
</gene>
<keyword evidence="4" id="KW-0862">Zinc</keyword>
<reference evidence="10" key="1">
    <citation type="journal article" date="2015" name="PLoS Genet.">
        <title>Genome Sequence and Transcriptome Analyses of Chrysochromulina tobin: Metabolic Tools for Enhanced Algal Fitness in the Prominent Order Prymnesiales (Haptophyceae).</title>
        <authorList>
            <person name="Hovde B.T."/>
            <person name="Deodato C.R."/>
            <person name="Hunsperger H.M."/>
            <person name="Ryken S.A."/>
            <person name="Yost W."/>
            <person name="Jha R.K."/>
            <person name="Patterson J."/>
            <person name="Monnat R.J. Jr."/>
            <person name="Barlow S.B."/>
            <person name="Starkenburg S.R."/>
            <person name="Cattolico R.A."/>
        </authorList>
    </citation>
    <scope>NUCLEOTIDE SEQUENCE</scope>
    <source>
        <strain evidence="10">CCMP291</strain>
    </source>
</reference>
<dbReference type="AlphaFoldDB" id="A0A0M0J7B5"/>
<keyword evidence="3 6" id="KW-0863">Zinc-finger</keyword>
<feature type="compositionally biased region" description="Low complexity" evidence="7">
    <location>
        <begin position="556"/>
        <end position="571"/>
    </location>
</feature>
<feature type="compositionally biased region" description="Low complexity" evidence="7">
    <location>
        <begin position="425"/>
        <end position="434"/>
    </location>
</feature>
<feature type="compositionally biased region" description="Basic and acidic residues" evidence="7">
    <location>
        <begin position="336"/>
        <end position="346"/>
    </location>
</feature>
<dbReference type="InterPro" id="IPR049899">
    <property type="entry name" value="Znf_C2HC_C3H"/>
</dbReference>
<dbReference type="EMBL" id="JWZX01003274">
    <property type="protein sequence ID" value="KOO22469.1"/>
    <property type="molecule type" value="Genomic_DNA"/>
</dbReference>
<evidence type="ECO:0000313" key="9">
    <source>
        <dbReference type="EMBL" id="KOO22469.1"/>
    </source>
</evidence>
<feature type="compositionally biased region" description="Basic and acidic residues" evidence="7">
    <location>
        <begin position="161"/>
        <end position="183"/>
    </location>
</feature>
<dbReference type="OrthoDB" id="10255185at2759"/>
<keyword evidence="5" id="KW-0175">Coiled coil</keyword>
<feature type="compositionally biased region" description="Basic and acidic residues" evidence="7">
    <location>
        <begin position="62"/>
        <end position="73"/>
    </location>
</feature>
<evidence type="ECO:0000256" key="4">
    <source>
        <dbReference type="ARBA" id="ARBA00022833"/>
    </source>
</evidence>
<evidence type="ECO:0000256" key="7">
    <source>
        <dbReference type="SAM" id="MobiDB-lite"/>
    </source>
</evidence>
<feature type="compositionally biased region" description="Pro residues" evidence="7">
    <location>
        <begin position="572"/>
        <end position="585"/>
    </location>
</feature>
<comment type="similarity">
    <text evidence="1">Belongs to the ZC2HC1 family.</text>
</comment>
<feature type="compositionally biased region" description="Low complexity" evidence="7">
    <location>
        <begin position="304"/>
        <end position="322"/>
    </location>
</feature>
<dbReference type="PROSITE" id="PS52027">
    <property type="entry name" value="ZF_C2HC_C3H"/>
    <property type="match status" value="1"/>
</dbReference>
<evidence type="ECO:0000256" key="5">
    <source>
        <dbReference type="ARBA" id="ARBA00023054"/>
    </source>
</evidence>
<organism evidence="9 10">
    <name type="scientific">Chrysochromulina tobinii</name>
    <dbReference type="NCBI Taxonomy" id="1460289"/>
    <lineage>
        <taxon>Eukaryota</taxon>
        <taxon>Haptista</taxon>
        <taxon>Haptophyta</taxon>
        <taxon>Prymnesiophyceae</taxon>
        <taxon>Prymnesiales</taxon>
        <taxon>Chrysochromulinaceae</taxon>
        <taxon>Chrysochromulina</taxon>
    </lineage>
</organism>
<evidence type="ECO:0000256" key="6">
    <source>
        <dbReference type="PROSITE-ProRule" id="PRU01371"/>
    </source>
</evidence>
<feature type="compositionally biased region" description="Acidic residues" evidence="7">
    <location>
        <begin position="42"/>
        <end position="61"/>
    </location>
</feature>